<reference evidence="2" key="1">
    <citation type="submission" date="2021-04" db="EMBL/GenBank/DDBJ databases">
        <title>The complete genome sequence of Caulobacter sp. S6.</title>
        <authorList>
            <person name="Tang Y."/>
            <person name="Ouyang W."/>
            <person name="Liu Q."/>
            <person name="Huang B."/>
            <person name="Guo Z."/>
            <person name="Lei P."/>
        </authorList>
    </citation>
    <scope>NUCLEOTIDE SEQUENCE</scope>
    <source>
        <strain evidence="2">S6</strain>
    </source>
</reference>
<dbReference type="Proteomes" id="UP000676409">
    <property type="component" value="Chromosome"/>
</dbReference>
<evidence type="ECO:0000256" key="1">
    <source>
        <dbReference type="SAM" id="MobiDB-lite"/>
    </source>
</evidence>
<keyword evidence="3" id="KW-1185">Reference proteome</keyword>
<feature type="compositionally biased region" description="Low complexity" evidence="1">
    <location>
        <begin position="56"/>
        <end position="68"/>
    </location>
</feature>
<organism evidence="2 3">
    <name type="scientific">Phenylobacterium montanum</name>
    <dbReference type="NCBI Taxonomy" id="2823693"/>
    <lineage>
        <taxon>Bacteria</taxon>
        <taxon>Pseudomonadati</taxon>
        <taxon>Pseudomonadota</taxon>
        <taxon>Alphaproteobacteria</taxon>
        <taxon>Caulobacterales</taxon>
        <taxon>Caulobacteraceae</taxon>
        <taxon>Phenylobacterium</taxon>
    </lineage>
</organism>
<feature type="compositionally biased region" description="Basic and acidic residues" evidence="1">
    <location>
        <begin position="126"/>
        <end position="136"/>
    </location>
</feature>
<evidence type="ECO:0000313" key="2">
    <source>
        <dbReference type="EMBL" id="QUD86958.1"/>
    </source>
</evidence>
<feature type="compositionally biased region" description="Low complexity" evidence="1">
    <location>
        <begin position="91"/>
        <end position="100"/>
    </location>
</feature>
<evidence type="ECO:0000313" key="3">
    <source>
        <dbReference type="Proteomes" id="UP000676409"/>
    </source>
</evidence>
<feature type="region of interest" description="Disordered" evidence="1">
    <location>
        <begin position="91"/>
        <end position="147"/>
    </location>
</feature>
<dbReference type="KEGG" id="caul:KCG34_18045"/>
<name>A0A975ITN6_9CAUL</name>
<proteinExistence type="predicted"/>
<dbReference type="EMBL" id="CP073078">
    <property type="protein sequence ID" value="QUD86958.1"/>
    <property type="molecule type" value="Genomic_DNA"/>
</dbReference>
<protein>
    <submittedName>
        <fullName evidence="2">Uncharacterized protein</fullName>
    </submittedName>
</protein>
<gene>
    <name evidence="2" type="ORF">KCG34_18045</name>
</gene>
<dbReference type="AlphaFoldDB" id="A0A975ITN6"/>
<accession>A0A975ITN6</accession>
<dbReference type="RefSeq" id="WP_211937010.1">
    <property type="nucleotide sequence ID" value="NZ_CP073078.1"/>
</dbReference>
<feature type="region of interest" description="Disordered" evidence="1">
    <location>
        <begin position="42"/>
        <end position="70"/>
    </location>
</feature>
<sequence length="147" mass="15846">MPSILLASALGYFLVTWLLGGDARRRARFQREWTARLAASREENAHRRIARQQEWAAGEPARKAAQAEAHARSKAAMDAYLKALAEQVAASHGAASPSPAQQLREVFPALPSPTTANRLVSTGGPADERSSFEFRRPHSGASGEGQA</sequence>